<keyword evidence="4 5" id="KW-0067">ATP-binding</keyword>
<name>A0AAU7DDP4_9BACT</name>
<dbReference type="PROSITE" id="PS00107">
    <property type="entry name" value="PROTEIN_KINASE_ATP"/>
    <property type="match status" value="1"/>
</dbReference>
<dbReference type="InterPro" id="IPR011042">
    <property type="entry name" value="6-blade_b-propeller_TolB-like"/>
</dbReference>
<evidence type="ECO:0000259" key="7">
    <source>
        <dbReference type="PROSITE" id="PS50011"/>
    </source>
</evidence>
<sequence>MSSQRWRQIEELYHSACEHGAGVLDGADPEVRLEVEKLLSHNSPSGAKLLDQRAADLITGLVDAPVSPGFRLGPYRIDAVIGEGGMGHVFRATDTRLNRPVAIKICKQAFIDRFEQESRSIAAISHPNVCTLYDVGPNYLVMELVDRETLSARLKRGKLSISDTIRFGAQIAEALAVAHAKGIVHRDLKPANIMLTKSGVKVLDFGLAKSAADPSFTQAGGVMGTPAYLAPERLEGKEADFRSDIFALGLILAEMTSGKRSKNAGTLSPALDRIVNRCLEVDPDERWQSARDLRWELESIAQVSPATPAHSYNFLLGAAVAALLLVCVIAFFFFRRQGPPQPLSRVSILLPEKSRVRSLAVSPDGRHIAVVLVKDGKQQIWIRALDAQDLVPLAGTENAVDPFWSPDSRFIAFFADARLKKVERSGGPVQTLCDALAAVGGTWNQSGDILIGALTQVQRVSDAGGAVSRLPGHPGITELFPAFLPDGRHYIATRNLVGRAMDSGLWLDSMDGPEARRILPDVTPPTIVAPIPGSRMGAIMFTRAGTLMALPFDMKRLEPSSDPFPVAQEIAVGTNSRWLTASSYNGVLAYVSGTRSSWQYVWRDRQGNNLGAIGDAGGVAMISPDGKRLVGDPGGAISLLEFEKGNISRLTFGSSGGMNPAWSPDGRYIAYYGSKGIYRIATSGGTPEELLLASPTLAVPKSWSPDGHYLIYAQINPQTGADLFALPIGQPDLHPLVLAQTQATEDQGQFSPDGHWVAYTSNESGQSEIYVIPFPSASNKGRWLVSRGGGVMPRWRRDGKELFFISPDWKMMAAAVTTSPTFQSMTPHALFDTEMVDTGIRTGPMSWDIAPDGKRFLIISENSAGTSSLNLILNWTPNPPK</sequence>
<dbReference type="CDD" id="cd14014">
    <property type="entry name" value="STKc_PknB_like"/>
    <property type="match status" value="1"/>
</dbReference>
<dbReference type="SUPFAM" id="SSF56112">
    <property type="entry name" value="Protein kinase-like (PK-like)"/>
    <property type="match status" value="1"/>
</dbReference>
<dbReference type="Gene3D" id="3.30.200.20">
    <property type="entry name" value="Phosphorylase Kinase, domain 1"/>
    <property type="match status" value="1"/>
</dbReference>
<evidence type="ECO:0000256" key="2">
    <source>
        <dbReference type="ARBA" id="ARBA00022741"/>
    </source>
</evidence>
<proteinExistence type="predicted"/>
<evidence type="ECO:0000256" key="3">
    <source>
        <dbReference type="ARBA" id="ARBA00022777"/>
    </source>
</evidence>
<dbReference type="InterPro" id="IPR008271">
    <property type="entry name" value="Ser/Thr_kinase_AS"/>
</dbReference>
<evidence type="ECO:0000256" key="4">
    <source>
        <dbReference type="ARBA" id="ARBA00022840"/>
    </source>
</evidence>
<dbReference type="GO" id="GO:0004674">
    <property type="term" value="F:protein serine/threonine kinase activity"/>
    <property type="evidence" value="ECO:0007669"/>
    <property type="project" value="TreeGrafter"/>
</dbReference>
<evidence type="ECO:0000256" key="5">
    <source>
        <dbReference type="PROSITE-ProRule" id="PRU10141"/>
    </source>
</evidence>
<dbReference type="Pfam" id="PF00069">
    <property type="entry name" value="Pkinase"/>
    <property type="match status" value="1"/>
</dbReference>
<dbReference type="RefSeq" id="WP_348260610.1">
    <property type="nucleotide sequence ID" value="NZ_CP121196.1"/>
</dbReference>
<dbReference type="PANTHER" id="PTHR43289:SF34">
    <property type="entry name" value="SERINE_THREONINE-PROTEIN KINASE YBDM-RELATED"/>
    <property type="match status" value="1"/>
</dbReference>
<dbReference type="GO" id="GO:0005524">
    <property type="term" value="F:ATP binding"/>
    <property type="evidence" value="ECO:0007669"/>
    <property type="project" value="UniProtKB-UniRule"/>
</dbReference>
<dbReference type="InterPro" id="IPR011009">
    <property type="entry name" value="Kinase-like_dom_sf"/>
</dbReference>
<keyword evidence="2 5" id="KW-0547">Nucleotide-binding</keyword>
<dbReference type="EMBL" id="CP121196">
    <property type="protein sequence ID" value="XBH15378.1"/>
    <property type="molecule type" value="Genomic_DNA"/>
</dbReference>
<gene>
    <name evidence="8" type="ORF">P8935_12440</name>
</gene>
<organism evidence="8">
    <name type="scientific">Telmatobacter sp. DSM 110680</name>
    <dbReference type="NCBI Taxonomy" id="3036704"/>
    <lineage>
        <taxon>Bacteria</taxon>
        <taxon>Pseudomonadati</taxon>
        <taxon>Acidobacteriota</taxon>
        <taxon>Terriglobia</taxon>
        <taxon>Terriglobales</taxon>
        <taxon>Acidobacteriaceae</taxon>
        <taxon>Telmatobacter</taxon>
    </lineage>
</organism>
<accession>A0AAU7DDP4</accession>
<dbReference type="SUPFAM" id="SSF69304">
    <property type="entry name" value="Tricorn protease N-terminal domain"/>
    <property type="match status" value="1"/>
</dbReference>
<protein>
    <submittedName>
        <fullName evidence="8">Protein kinase</fullName>
    </submittedName>
</protein>
<feature type="transmembrane region" description="Helical" evidence="6">
    <location>
        <begin position="314"/>
        <end position="334"/>
    </location>
</feature>
<dbReference type="Gene3D" id="1.10.510.10">
    <property type="entry name" value="Transferase(Phosphotransferase) domain 1"/>
    <property type="match status" value="1"/>
</dbReference>
<dbReference type="PROSITE" id="PS00108">
    <property type="entry name" value="PROTEIN_KINASE_ST"/>
    <property type="match status" value="1"/>
</dbReference>
<keyword evidence="6" id="KW-1133">Transmembrane helix</keyword>
<dbReference type="InterPro" id="IPR000719">
    <property type="entry name" value="Prot_kinase_dom"/>
</dbReference>
<feature type="binding site" evidence="5">
    <location>
        <position position="104"/>
    </location>
    <ligand>
        <name>ATP</name>
        <dbReference type="ChEBI" id="CHEBI:30616"/>
    </ligand>
</feature>
<reference evidence="8" key="1">
    <citation type="submission" date="2023-03" db="EMBL/GenBank/DDBJ databases">
        <title>Edaphobacter sp.</title>
        <authorList>
            <person name="Huber K.J."/>
            <person name="Papendorf J."/>
            <person name="Pilke C."/>
            <person name="Bunk B."/>
            <person name="Sproeer C."/>
            <person name="Pester M."/>
        </authorList>
    </citation>
    <scope>NUCLEOTIDE SEQUENCE</scope>
    <source>
        <strain evidence="8">DSM 110680</strain>
    </source>
</reference>
<dbReference type="SMART" id="SM00220">
    <property type="entry name" value="S_TKc"/>
    <property type="match status" value="1"/>
</dbReference>
<dbReference type="PROSITE" id="PS50011">
    <property type="entry name" value="PROTEIN_KINASE_DOM"/>
    <property type="match status" value="1"/>
</dbReference>
<evidence type="ECO:0000256" key="6">
    <source>
        <dbReference type="SAM" id="Phobius"/>
    </source>
</evidence>
<dbReference type="InterPro" id="IPR011659">
    <property type="entry name" value="WD40"/>
</dbReference>
<dbReference type="Pfam" id="PF07676">
    <property type="entry name" value="PD40"/>
    <property type="match status" value="3"/>
</dbReference>
<evidence type="ECO:0000313" key="8">
    <source>
        <dbReference type="EMBL" id="XBH15378.1"/>
    </source>
</evidence>
<feature type="domain" description="Protein kinase" evidence="7">
    <location>
        <begin position="75"/>
        <end position="313"/>
    </location>
</feature>
<keyword evidence="6" id="KW-0472">Membrane</keyword>
<evidence type="ECO:0000256" key="1">
    <source>
        <dbReference type="ARBA" id="ARBA00022679"/>
    </source>
</evidence>
<dbReference type="Gene3D" id="2.120.10.30">
    <property type="entry name" value="TolB, C-terminal domain"/>
    <property type="match status" value="3"/>
</dbReference>
<keyword evidence="6" id="KW-0812">Transmembrane</keyword>
<keyword evidence="1" id="KW-0808">Transferase</keyword>
<dbReference type="InterPro" id="IPR017441">
    <property type="entry name" value="Protein_kinase_ATP_BS"/>
</dbReference>
<dbReference type="AlphaFoldDB" id="A0AAU7DDP4"/>
<keyword evidence="3 8" id="KW-0418">Kinase</keyword>
<dbReference type="SUPFAM" id="SSF82171">
    <property type="entry name" value="DPP6 N-terminal domain-like"/>
    <property type="match status" value="1"/>
</dbReference>
<dbReference type="PANTHER" id="PTHR43289">
    <property type="entry name" value="MITOGEN-ACTIVATED PROTEIN KINASE KINASE KINASE 20-RELATED"/>
    <property type="match status" value="1"/>
</dbReference>